<dbReference type="AlphaFoldDB" id="A0A2D4FR94"/>
<reference evidence="1" key="1">
    <citation type="submission" date="2017-07" db="EMBL/GenBank/DDBJ databases">
        <authorList>
            <person name="Mikheyev A."/>
            <person name="Grau M."/>
        </authorList>
    </citation>
    <scope>NUCLEOTIDE SEQUENCE</scope>
    <source>
        <tissue evidence="1">Venom_gland</tissue>
    </source>
</reference>
<evidence type="ECO:0000313" key="1">
    <source>
        <dbReference type="EMBL" id="LAA50004.1"/>
    </source>
</evidence>
<protein>
    <submittedName>
        <fullName evidence="1">Uncharacterized protein</fullName>
    </submittedName>
</protein>
<dbReference type="EMBL" id="IACJ01088841">
    <property type="protein sequence ID" value="LAA50004.1"/>
    <property type="molecule type" value="Transcribed_RNA"/>
</dbReference>
<reference evidence="1" key="2">
    <citation type="submission" date="2017-11" db="EMBL/GenBank/DDBJ databases">
        <title>Coralsnake Venomics: Analyses of Venom Gland Transcriptomes and Proteomes of Six Brazilian Taxa.</title>
        <authorList>
            <person name="Aird S.D."/>
            <person name="Jorge da Silva N."/>
            <person name="Qiu L."/>
            <person name="Villar-Briones A."/>
            <person name="Aparecida-Saddi V."/>
            <person name="Campos-Telles M.P."/>
            <person name="Grau M."/>
            <person name="Mikheyev A.S."/>
        </authorList>
    </citation>
    <scope>NUCLEOTIDE SEQUENCE</scope>
    <source>
        <tissue evidence="1">Venom_gland</tissue>
    </source>
</reference>
<name>A0A2D4FR94_MICCO</name>
<proteinExistence type="predicted"/>
<accession>A0A2D4FR94</accession>
<sequence length="114" mass="12999">MPTAHGKGLRGTENIWLTLFLIHWGIKKCIVLKIANCKFVCVRTRKKSRVVGFHKTTYSSLQSPPSMLFSNYTVFGVVVEILIKKVLRLIVYEAGCGVGRDREKREPLKMNLAY</sequence>
<organism evidence="1">
    <name type="scientific">Micrurus corallinus</name>
    <name type="common">Brazilian coral snake</name>
    <dbReference type="NCBI Taxonomy" id="54390"/>
    <lineage>
        <taxon>Eukaryota</taxon>
        <taxon>Metazoa</taxon>
        <taxon>Chordata</taxon>
        <taxon>Craniata</taxon>
        <taxon>Vertebrata</taxon>
        <taxon>Euteleostomi</taxon>
        <taxon>Lepidosauria</taxon>
        <taxon>Squamata</taxon>
        <taxon>Bifurcata</taxon>
        <taxon>Unidentata</taxon>
        <taxon>Episquamata</taxon>
        <taxon>Toxicofera</taxon>
        <taxon>Serpentes</taxon>
        <taxon>Colubroidea</taxon>
        <taxon>Elapidae</taxon>
        <taxon>Elapinae</taxon>
        <taxon>Micrurus</taxon>
    </lineage>
</organism>